<dbReference type="AlphaFoldDB" id="A0A645GK32"/>
<organism evidence="1">
    <name type="scientific">bioreactor metagenome</name>
    <dbReference type="NCBI Taxonomy" id="1076179"/>
    <lineage>
        <taxon>unclassified sequences</taxon>
        <taxon>metagenomes</taxon>
        <taxon>ecological metagenomes</taxon>
    </lineage>
</organism>
<accession>A0A645GK32</accession>
<dbReference type="EMBL" id="VSSQ01077163">
    <property type="protein sequence ID" value="MPN27321.1"/>
    <property type="molecule type" value="Genomic_DNA"/>
</dbReference>
<name>A0A645GK32_9ZZZZ</name>
<sequence>MEVLRGELWCVMTAQLSTALTPEETVELISQIEGQNKEGWGADFKQHPINTRDCELYISFCNSGSYIIQTEQELRLDLGQNGPVMGGLS</sequence>
<proteinExistence type="predicted"/>
<comment type="caution">
    <text evidence="1">The sequence shown here is derived from an EMBL/GenBank/DDBJ whole genome shotgun (WGS) entry which is preliminary data.</text>
</comment>
<protein>
    <submittedName>
        <fullName evidence="1">Uncharacterized protein</fullName>
    </submittedName>
</protein>
<reference evidence="1" key="1">
    <citation type="submission" date="2019-08" db="EMBL/GenBank/DDBJ databases">
        <authorList>
            <person name="Kucharzyk K."/>
            <person name="Murdoch R.W."/>
            <person name="Higgins S."/>
            <person name="Loffler F."/>
        </authorList>
    </citation>
    <scope>NUCLEOTIDE SEQUENCE</scope>
</reference>
<evidence type="ECO:0000313" key="1">
    <source>
        <dbReference type="EMBL" id="MPN27321.1"/>
    </source>
</evidence>
<gene>
    <name evidence="1" type="ORF">SDC9_174752</name>
</gene>